<dbReference type="RefSeq" id="WP_380776678.1">
    <property type="nucleotide sequence ID" value="NZ_JBHUEO010000121.1"/>
</dbReference>
<keyword evidence="4" id="KW-1185">Reference proteome</keyword>
<dbReference type="PANTHER" id="PTHR30404:SF0">
    <property type="entry name" value="N-ACETYLMURAMOYL-L-ALANINE AMIDASE AMIC"/>
    <property type="match status" value="1"/>
</dbReference>
<dbReference type="Pfam" id="PF01520">
    <property type="entry name" value="Amidase_3"/>
    <property type="match status" value="1"/>
</dbReference>
<evidence type="ECO:0000259" key="2">
    <source>
        <dbReference type="SMART" id="SM00646"/>
    </source>
</evidence>
<dbReference type="CDD" id="cd02696">
    <property type="entry name" value="MurNAc-LAA"/>
    <property type="match status" value="1"/>
</dbReference>
<organism evidence="3 4">
    <name type="scientific">Siminovitchia sediminis</name>
    <dbReference type="NCBI Taxonomy" id="1274353"/>
    <lineage>
        <taxon>Bacteria</taxon>
        <taxon>Bacillati</taxon>
        <taxon>Bacillota</taxon>
        <taxon>Bacilli</taxon>
        <taxon>Bacillales</taxon>
        <taxon>Bacillaceae</taxon>
        <taxon>Siminovitchia</taxon>
    </lineage>
</organism>
<sequence length="185" mass="20539">MTKIFFDPGHGGKDPVAVENGLREKDLTLDNSKLIELILMNGYQCVTVKLSRTGDQTLYLKQRTDMANSWRANYFLSLHINAGGGLGFESFSYNGSYNGKAETNRNQNIIHDEIIKATGLKDRGKKEANYHMVRESCMQACLTESGFIDNAADARLLKQSAFLDKVDRGHQNGLAKALGLKKGYS</sequence>
<proteinExistence type="predicted"/>
<dbReference type="InterPro" id="IPR050695">
    <property type="entry name" value="N-acetylmuramoyl_amidase_3"/>
</dbReference>
<evidence type="ECO:0000256" key="1">
    <source>
        <dbReference type="ARBA" id="ARBA00022801"/>
    </source>
</evidence>
<gene>
    <name evidence="3" type="ORF">ACFSCZ_19430</name>
</gene>
<name>A0ABW4KNR3_9BACI</name>
<dbReference type="SUPFAM" id="SSF53187">
    <property type="entry name" value="Zn-dependent exopeptidases"/>
    <property type="match status" value="1"/>
</dbReference>
<comment type="caution">
    <text evidence="3">The sequence shown here is derived from an EMBL/GenBank/DDBJ whole genome shotgun (WGS) entry which is preliminary data.</text>
</comment>
<feature type="domain" description="MurNAc-LAA" evidence="2">
    <location>
        <begin position="64"/>
        <end position="175"/>
    </location>
</feature>
<dbReference type="InterPro" id="IPR002508">
    <property type="entry name" value="MurNAc-LAA_cat"/>
</dbReference>
<dbReference type="Proteomes" id="UP001597301">
    <property type="component" value="Unassembled WGS sequence"/>
</dbReference>
<dbReference type="SMART" id="SM00646">
    <property type="entry name" value="Ami_3"/>
    <property type="match status" value="1"/>
</dbReference>
<dbReference type="EMBL" id="JBHUEO010000121">
    <property type="protein sequence ID" value="MFD1708848.1"/>
    <property type="molecule type" value="Genomic_DNA"/>
</dbReference>
<evidence type="ECO:0000313" key="4">
    <source>
        <dbReference type="Proteomes" id="UP001597301"/>
    </source>
</evidence>
<accession>A0ABW4KNR3</accession>
<protein>
    <submittedName>
        <fullName evidence="3">N-acetylmuramoyl-L-alanine amidase</fullName>
    </submittedName>
</protein>
<keyword evidence="1" id="KW-0378">Hydrolase</keyword>
<dbReference type="Gene3D" id="3.40.630.40">
    <property type="entry name" value="Zn-dependent exopeptidases"/>
    <property type="match status" value="1"/>
</dbReference>
<dbReference type="PANTHER" id="PTHR30404">
    <property type="entry name" value="N-ACETYLMURAMOYL-L-ALANINE AMIDASE"/>
    <property type="match status" value="1"/>
</dbReference>
<reference evidence="4" key="1">
    <citation type="journal article" date="2019" name="Int. J. Syst. Evol. Microbiol.">
        <title>The Global Catalogue of Microorganisms (GCM) 10K type strain sequencing project: providing services to taxonomists for standard genome sequencing and annotation.</title>
        <authorList>
            <consortium name="The Broad Institute Genomics Platform"/>
            <consortium name="The Broad Institute Genome Sequencing Center for Infectious Disease"/>
            <person name="Wu L."/>
            <person name="Ma J."/>
        </authorList>
    </citation>
    <scope>NUCLEOTIDE SEQUENCE [LARGE SCALE GENOMIC DNA]</scope>
    <source>
        <strain evidence="4">CGMCC 1.12295</strain>
    </source>
</reference>
<evidence type="ECO:0000313" key="3">
    <source>
        <dbReference type="EMBL" id="MFD1708848.1"/>
    </source>
</evidence>